<proteinExistence type="predicted"/>
<comment type="caution">
    <text evidence="2">The sequence shown here is derived from an EMBL/GenBank/DDBJ whole genome shotgun (WGS) entry which is preliminary data.</text>
</comment>
<sequence>MNIKNLIRCFGLLLALSTLTACATPRILSHDIDGLCLIT</sequence>
<evidence type="ECO:0008006" key="4">
    <source>
        <dbReference type="Google" id="ProtNLM"/>
    </source>
</evidence>
<evidence type="ECO:0000256" key="1">
    <source>
        <dbReference type="SAM" id="SignalP"/>
    </source>
</evidence>
<feature type="signal peptide" evidence="1">
    <location>
        <begin position="1"/>
        <end position="23"/>
    </location>
</feature>
<keyword evidence="1" id="KW-0732">Signal</keyword>
<evidence type="ECO:0000313" key="3">
    <source>
        <dbReference type="Proteomes" id="UP000017667"/>
    </source>
</evidence>
<name>N9GMN3_ACIHA</name>
<accession>N9GMN3</accession>
<reference evidence="2 3" key="1">
    <citation type="submission" date="2013-02" db="EMBL/GenBank/DDBJ databases">
        <title>The Genome Sequence of Acinetobacter haemolyticus CIP 64.3.</title>
        <authorList>
            <consortium name="The Broad Institute Genome Sequencing Platform"/>
            <consortium name="The Broad Institute Genome Sequencing Center for Infectious Disease"/>
            <person name="Cerqueira G."/>
            <person name="Feldgarden M."/>
            <person name="Courvalin P."/>
            <person name="Perichon B."/>
            <person name="Grillot-Courvalin C."/>
            <person name="Clermont D."/>
            <person name="Rocha E."/>
            <person name="Yoon E.-J."/>
            <person name="Nemec A."/>
            <person name="Walker B."/>
            <person name="Young S.K."/>
            <person name="Zeng Q."/>
            <person name="Gargeya S."/>
            <person name="Fitzgerald M."/>
            <person name="Haas B."/>
            <person name="Abouelleil A."/>
            <person name="Alvarado L."/>
            <person name="Arachchi H.M."/>
            <person name="Berlin A.M."/>
            <person name="Chapman S.B."/>
            <person name="Dewar J."/>
            <person name="Goldberg J."/>
            <person name="Griggs A."/>
            <person name="Gujja S."/>
            <person name="Hansen M."/>
            <person name="Howarth C."/>
            <person name="Imamovic A."/>
            <person name="Larimer J."/>
            <person name="McCowan C."/>
            <person name="Murphy C."/>
            <person name="Neiman D."/>
            <person name="Pearson M."/>
            <person name="Priest M."/>
            <person name="Roberts A."/>
            <person name="Saif S."/>
            <person name="Shea T."/>
            <person name="Sisk P."/>
            <person name="Sykes S."/>
            <person name="Wortman J."/>
            <person name="Nusbaum C."/>
            <person name="Birren B."/>
        </authorList>
    </citation>
    <scope>NUCLEOTIDE SEQUENCE [LARGE SCALE GENOMIC DNA]</scope>
    <source>
        <strain evidence="2 3">CIP 64.3</strain>
    </source>
</reference>
<feature type="non-terminal residue" evidence="2">
    <location>
        <position position="39"/>
    </location>
</feature>
<dbReference type="EMBL" id="APQQ01000020">
    <property type="protein sequence ID" value="ENW18384.1"/>
    <property type="molecule type" value="Genomic_DNA"/>
</dbReference>
<organism evidence="2 3">
    <name type="scientific">Acinetobacter haemolyticus CIP 64.3 = MTCC 9819</name>
    <dbReference type="NCBI Taxonomy" id="1217659"/>
    <lineage>
        <taxon>Bacteria</taxon>
        <taxon>Pseudomonadati</taxon>
        <taxon>Pseudomonadota</taxon>
        <taxon>Gammaproteobacteria</taxon>
        <taxon>Moraxellales</taxon>
        <taxon>Moraxellaceae</taxon>
        <taxon>Acinetobacter</taxon>
    </lineage>
</organism>
<dbReference type="HOGENOM" id="CLU_3321252_0_0_6"/>
<protein>
    <recommendedName>
        <fullName evidence="4">Lipoprotein</fullName>
    </recommendedName>
</protein>
<dbReference type="PROSITE" id="PS51257">
    <property type="entry name" value="PROKAR_LIPOPROTEIN"/>
    <property type="match status" value="1"/>
</dbReference>
<keyword evidence="3" id="KW-1185">Reference proteome</keyword>
<dbReference type="AlphaFoldDB" id="N9GMN3"/>
<evidence type="ECO:0000313" key="2">
    <source>
        <dbReference type="EMBL" id="ENW18384.1"/>
    </source>
</evidence>
<gene>
    <name evidence="2" type="ORF">F927_01831</name>
</gene>
<feature type="chain" id="PRO_5004143082" description="Lipoprotein" evidence="1">
    <location>
        <begin position="24"/>
        <end position="39"/>
    </location>
</feature>
<dbReference type="Proteomes" id="UP000017667">
    <property type="component" value="Unassembled WGS sequence"/>
</dbReference>